<protein>
    <submittedName>
        <fullName evidence="3">PhzF family phenazine biosynthesis protein</fullName>
    </submittedName>
</protein>
<dbReference type="GO" id="GO:0005737">
    <property type="term" value="C:cytoplasm"/>
    <property type="evidence" value="ECO:0007669"/>
    <property type="project" value="TreeGrafter"/>
</dbReference>
<reference evidence="3 4" key="1">
    <citation type="submission" date="2019-07" db="EMBL/GenBank/DDBJ databases">
        <title>Ln-dependent methylotrophs.</title>
        <authorList>
            <person name="Tani A."/>
        </authorList>
    </citation>
    <scope>NUCLEOTIDE SEQUENCE [LARGE SCALE GENOMIC DNA]</scope>
    <source>
        <strain evidence="3 4">SM12</strain>
    </source>
</reference>
<keyword evidence="4" id="KW-1185">Reference proteome</keyword>
<sequence length="305" mass="33115">MTVSAFVTVDVFSDERFKGNPLAVFVDARGLDHQTMQQIAAEFGYSEITFVLPPEDPANHARVRIFTPVTEVPFAGHPNVGTAYVLGQRSELFGRPVGDRLLFEEKAGLVEVELRRRNGQVTGAAIRAPRPLEVRQSVAPDTVAACASLSPRDVRTERHHPCVVSVGLAFAVAELVDLEALGRARANADAVRQVLANQVMPEGDFPLFLYVRDPADPFRLRARMFAPLDNVAEDPATGSASGALSAFLSTLEPVAEGRFDFTIEQGVEMGRASRIEVSVEKREGRPHAVIIAGDCVPVFEGVLSR</sequence>
<dbReference type="Proteomes" id="UP000316801">
    <property type="component" value="Unassembled WGS sequence"/>
</dbReference>
<evidence type="ECO:0000313" key="3">
    <source>
        <dbReference type="EMBL" id="TRL37264.1"/>
    </source>
</evidence>
<organism evidence="3 4">
    <name type="scientific">Rhizobium straminoryzae</name>
    <dbReference type="NCBI Taxonomy" id="1387186"/>
    <lineage>
        <taxon>Bacteria</taxon>
        <taxon>Pseudomonadati</taxon>
        <taxon>Pseudomonadota</taxon>
        <taxon>Alphaproteobacteria</taxon>
        <taxon>Hyphomicrobiales</taxon>
        <taxon>Rhizobiaceae</taxon>
        <taxon>Rhizobium/Agrobacterium group</taxon>
        <taxon>Rhizobium</taxon>
    </lineage>
</organism>
<dbReference type="PANTHER" id="PTHR13774:SF32">
    <property type="entry name" value="ANTISENSE-ENHANCING SEQUENCE 1"/>
    <property type="match status" value="1"/>
</dbReference>
<dbReference type="AlphaFoldDB" id="A0A549T5X0"/>
<dbReference type="PANTHER" id="PTHR13774">
    <property type="entry name" value="PHENAZINE BIOSYNTHESIS PROTEIN"/>
    <property type="match status" value="1"/>
</dbReference>
<comment type="similarity">
    <text evidence="1">Belongs to the PhzF family.</text>
</comment>
<dbReference type="Gene3D" id="3.10.310.10">
    <property type="entry name" value="Diaminopimelate Epimerase, Chain A, domain 1"/>
    <property type="match status" value="2"/>
</dbReference>
<dbReference type="NCBIfam" id="TIGR00654">
    <property type="entry name" value="PhzF_family"/>
    <property type="match status" value="1"/>
</dbReference>
<accession>A0A549T5X0</accession>
<dbReference type="PIRSF" id="PIRSF016184">
    <property type="entry name" value="PhzC_PhzF"/>
    <property type="match status" value="1"/>
</dbReference>
<name>A0A549T5X0_9HYPH</name>
<dbReference type="SUPFAM" id="SSF54506">
    <property type="entry name" value="Diaminopimelate epimerase-like"/>
    <property type="match status" value="1"/>
</dbReference>
<evidence type="ECO:0000256" key="1">
    <source>
        <dbReference type="ARBA" id="ARBA00008270"/>
    </source>
</evidence>
<proteinExistence type="inferred from homology"/>
<evidence type="ECO:0000313" key="4">
    <source>
        <dbReference type="Proteomes" id="UP000316801"/>
    </source>
</evidence>
<gene>
    <name evidence="3" type="ORF">FNA46_15805</name>
</gene>
<comment type="caution">
    <text evidence="3">The sequence shown here is derived from an EMBL/GenBank/DDBJ whole genome shotgun (WGS) entry which is preliminary data.</text>
</comment>
<feature type="active site" evidence="2">
    <location>
        <position position="47"/>
    </location>
</feature>
<dbReference type="InterPro" id="IPR003719">
    <property type="entry name" value="Phenazine_PhzF-like"/>
</dbReference>
<dbReference type="EMBL" id="VJMG01000046">
    <property type="protein sequence ID" value="TRL37264.1"/>
    <property type="molecule type" value="Genomic_DNA"/>
</dbReference>
<dbReference type="GO" id="GO:0016853">
    <property type="term" value="F:isomerase activity"/>
    <property type="evidence" value="ECO:0007669"/>
    <property type="project" value="TreeGrafter"/>
</dbReference>
<evidence type="ECO:0000256" key="2">
    <source>
        <dbReference type="PIRSR" id="PIRSR016184-1"/>
    </source>
</evidence>
<dbReference type="RefSeq" id="WP_143126172.1">
    <property type="nucleotide sequence ID" value="NZ_VJMG01000046.1"/>
</dbReference>
<dbReference type="Pfam" id="PF02567">
    <property type="entry name" value="PhzC-PhzF"/>
    <property type="match status" value="1"/>
</dbReference>